<evidence type="ECO:0000313" key="17">
    <source>
        <dbReference type="Proteomes" id="UP000015453"/>
    </source>
</evidence>
<dbReference type="InterPro" id="IPR000719">
    <property type="entry name" value="Prot_kinase_dom"/>
</dbReference>
<evidence type="ECO:0000259" key="15">
    <source>
        <dbReference type="PROSITE" id="PS50011"/>
    </source>
</evidence>
<dbReference type="InterPro" id="IPR011009">
    <property type="entry name" value="Kinase-like_dom_sf"/>
</dbReference>
<evidence type="ECO:0000256" key="11">
    <source>
        <dbReference type="ARBA" id="ARBA00054261"/>
    </source>
</evidence>
<comment type="subcellular location">
    <subcellularLocation>
        <location evidence="1">Cell membrane</location>
    </subcellularLocation>
</comment>
<dbReference type="GO" id="GO:0004674">
    <property type="term" value="F:protein serine/threonine kinase activity"/>
    <property type="evidence" value="ECO:0007669"/>
    <property type="project" value="UniProtKB-KW"/>
</dbReference>
<comment type="caution">
    <text evidence="16">The sequence shown here is derived from an EMBL/GenBank/DDBJ whole genome shotgun (WGS) entry which is preliminary data.</text>
</comment>
<keyword evidence="10" id="KW-0472">Membrane</keyword>
<evidence type="ECO:0000256" key="13">
    <source>
        <dbReference type="RuleBase" id="RU000304"/>
    </source>
</evidence>
<feature type="domain" description="Protein kinase" evidence="15">
    <location>
        <begin position="73"/>
        <end position="354"/>
    </location>
</feature>
<dbReference type="SUPFAM" id="SSF56112">
    <property type="entry name" value="Protein kinase-like (PK-like)"/>
    <property type="match status" value="1"/>
</dbReference>
<dbReference type="PROSITE" id="PS50011">
    <property type="entry name" value="PROTEIN_KINASE_DOM"/>
    <property type="match status" value="1"/>
</dbReference>
<dbReference type="InterPro" id="IPR001245">
    <property type="entry name" value="Ser-Thr/Tyr_kinase_cat_dom"/>
</dbReference>
<feature type="binding site" evidence="12">
    <location>
        <position position="108"/>
    </location>
    <ligand>
        <name>ATP</name>
        <dbReference type="ChEBI" id="CHEBI:30616"/>
    </ligand>
</feature>
<dbReference type="Gene3D" id="1.10.510.10">
    <property type="entry name" value="Transferase(Phosphotransferase) domain 1"/>
    <property type="match status" value="1"/>
</dbReference>
<dbReference type="Proteomes" id="UP000015453">
    <property type="component" value="Unassembled WGS sequence"/>
</dbReference>
<keyword evidence="17" id="KW-1185">Reference proteome</keyword>
<evidence type="ECO:0000256" key="1">
    <source>
        <dbReference type="ARBA" id="ARBA00004236"/>
    </source>
</evidence>
<evidence type="ECO:0000256" key="7">
    <source>
        <dbReference type="ARBA" id="ARBA00022741"/>
    </source>
</evidence>
<dbReference type="FunFam" id="1.10.510.10:FF:000032">
    <property type="entry name" value="Serine/threonine-protein kinase PBS1"/>
    <property type="match status" value="1"/>
</dbReference>
<dbReference type="GO" id="GO:0005524">
    <property type="term" value="F:ATP binding"/>
    <property type="evidence" value="ECO:0007669"/>
    <property type="project" value="UniProtKB-UniRule"/>
</dbReference>
<evidence type="ECO:0000256" key="6">
    <source>
        <dbReference type="ARBA" id="ARBA00022679"/>
    </source>
</evidence>
<dbReference type="PROSITE" id="PS00107">
    <property type="entry name" value="PROTEIN_KINASE_ATP"/>
    <property type="match status" value="1"/>
</dbReference>
<evidence type="ECO:0000256" key="9">
    <source>
        <dbReference type="ARBA" id="ARBA00022840"/>
    </source>
</evidence>
<dbReference type="EC" id="2.7.11.1" evidence="3"/>
<dbReference type="FunFam" id="3.30.200.20:FF:000228">
    <property type="entry name" value="Serine/threonine-protein kinase BIK1"/>
    <property type="match status" value="1"/>
</dbReference>
<protein>
    <recommendedName>
        <fullName evidence="3">non-specific serine/threonine protein kinase</fullName>
        <ecNumber evidence="3">2.7.11.1</ecNumber>
    </recommendedName>
</protein>
<dbReference type="InterPro" id="IPR050823">
    <property type="entry name" value="Plant_Ser_Thr_Prot_Kinase"/>
</dbReference>
<keyword evidence="8" id="KW-0418">Kinase</keyword>
<evidence type="ECO:0000313" key="16">
    <source>
        <dbReference type="EMBL" id="EPS66157.1"/>
    </source>
</evidence>
<feature type="compositionally biased region" description="Basic and acidic residues" evidence="14">
    <location>
        <begin position="380"/>
        <end position="413"/>
    </location>
</feature>
<comment type="function">
    <text evidence="11">May be involved in plant defense signaling.</text>
</comment>
<evidence type="ECO:0000256" key="3">
    <source>
        <dbReference type="ARBA" id="ARBA00012513"/>
    </source>
</evidence>
<feature type="region of interest" description="Disordered" evidence="14">
    <location>
        <begin position="1"/>
        <end position="35"/>
    </location>
</feature>
<dbReference type="InterPro" id="IPR017441">
    <property type="entry name" value="Protein_kinase_ATP_BS"/>
</dbReference>
<evidence type="ECO:0000256" key="2">
    <source>
        <dbReference type="ARBA" id="ARBA00008684"/>
    </source>
</evidence>
<proteinExistence type="inferred from homology"/>
<feature type="compositionally biased region" description="Basic and acidic residues" evidence="14">
    <location>
        <begin position="360"/>
        <end position="370"/>
    </location>
</feature>
<sequence>MGCFLSVEKGAQEDEDADYSSGKSDDVFADPSSSSDAAKTAVKFVQDIQDLSRGNGDIEVFTHDEMKLATGSFRRSCVIGCGGFGSVYRGIIGDSVRPGFSTTQVAIKVLNPEGQQGDREWLAEVNYQGQLRHPNLVKLIGYCCESDHRLLVYEYMASGCLEEHLFQKVNNNLTWQKRLKIAFDAAKGLAFLHDLESPIIYRDFKSSNILLDEDFKAKLSDFGLARLGPTGDQTHVSTRVMGTYGYAAPEYLMTGHLTAKNDVYGFGVVLLEMLSGKRATDKNRPCKEHNLVKWARPLLKNNMKLLSILDPNVEGQYSTESLMKVAKLAYLCLSENPKVRPDMSQVLKKLEPIVAQEIRRQEAMPSKKGDGGSVTLFEVPENKHESTGEIKRKQHRTDRDRRVVPEKNRDLRKSRSQRSLNSDS</sequence>
<dbReference type="GO" id="GO:0005886">
    <property type="term" value="C:plasma membrane"/>
    <property type="evidence" value="ECO:0007669"/>
    <property type="project" value="UniProtKB-SubCell"/>
</dbReference>
<dbReference type="AlphaFoldDB" id="S8E1G8"/>
<comment type="similarity">
    <text evidence="2">Belongs to the protein kinase superfamily. Ser/Thr protein kinase family.</text>
</comment>
<keyword evidence="4" id="KW-1003">Cell membrane</keyword>
<keyword evidence="9 12" id="KW-0067">ATP-binding</keyword>
<dbReference type="PROSITE" id="PS00108">
    <property type="entry name" value="PROTEIN_KINASE_ST"/>
    <property type="match status" value="1"/>
</dbReference>
<dbReference type="Pfam" id="PF07714">
    <property type="entry name" value="PK_Tyr_Ser-Thr"/>
    <property type="match status" value="1"/>
</dbReference>
<dbReference type="Gene3D" id="3.30.200.20">
    <property type="entry name" value="Phosphorylase Kinase, domain 1"/>
    <property type="match status" value="1"/>
</dbReference>
<accession>S8E1G8</accession>
<dbReference type="CDD" id="cd14066">
    <property type="entry name" value="STKc_IRAK"/>
    <property type="match status" value="1"/>
</dbReference>
<dbReference type="PANTHER" id="PTHR45621">
    <property type="entry name" value="OS01G0588500 PROTEIN-RELATED"/>
    <property type="match status" value="1"/>
</dbReference>
<reference evidence="16 17" key="1">
    <citation type="journal article" date="2013" name="BMC Genomics">
        <title>The miniature genome of a carnivorous plant Genlisea aurea contains a low number of genes and short non-coding sequences.</title>
        <authorList>
            <person name="Leushkin E.V."/>
            <person name="Sutormin R.A."/>
            <person name="Nabieva E.R."/>
            <person name="Penin A.A."/>
            <person name="Kondrashov A.S."/>
            <person name="Logacheva M.D."/>
        </authorList>
    </citation>
    <scope>NUCLEOTIDE SEQUENCE [LARGE SCALE GENOMIC DNA]</scope>
</reference>
<gene>
    <name evidence="16" type="ORF">M569_08624</name>
</gene>
<name>S8E1G8_9LAMI</name>
<feature type="region of interest" description="Disordered" evidence="14">
    <location>
        <begin position="360"/>
        <end position="424"/>
    </location>
</feature>
<evidence type="ECO:0000256" key="8">
    <source>
        <dbReference type="ARBA" id="ARBA00022777"/>
    </source>
</evidence>
<evidence type="ECO:0000256" key="4">
    <source>
        <dbReference type="ARBA" id="ARBA00022475"/>
    </source>
</evidence>
<evidence type="ECO:0000256" key="12">
    <source>
        <dbReference type="PROSITE-ProRule" id="PRU10141"/>
    </source>
</evidence>
<dbReference type="OrthoDB" id="4062651at2759"/>
<dbReference type="InterPro" id="IPR008271">
    <property type="entry name" value="Ser/Thr_kinase_AS"/>
</dbReference>
<keyword evidence="6" id="KW-0808">Transferase</keyword>
<keyword evidence="5 13" id="KW-0723">Serine/threonine-protein kinase</keyword>
<dbReference type="EMBL" id="AUSU01003832">
    <property type="protein sequence ID" value="EPS66157.1"/>
    <property type="molecule type" value="Genomic_DNA"/>
</dbReference>
<evidence type="ECO:0000256" key="5">
    <source>
        <dbReference type="ARBA" id="ARBA00022527"/>
    </source>
</evidence>
<evidence type="ECO:0000256" key="14">
    <source>
        <dbReference type="SAM" id="MobiDB-lite"/>
    </source>
</evidence>
<evidence type="ECO:0000256" key="10">
    <source>
        <dbReference type="ARBA" id="ARBA00023136"/>
    </source>
</evidence>
<keyword evidence="7 12" id="KW-0547">Nucleotide-binding</keyword>
<organism evidence="16 17">
    <name type="scientific">Genlisea aurea</name>
    <dbReference type="NCBI Taxonomy" id="192259"/>
    <lineage>
        <taxon>Eukaryota</taxon>
        <taxon>Viridiplantae</taxon>
        <taxon>Streptophyta</taxon>
        <taxon>Embryophyta</taxon>
        <taxon>Tracheophyta</taxon>
        <taxon>Spermatophyta</taxon>
        <taxon>Magnoliopsida</taxon>
        <taxon>eudicotyledons</taxon>
        <taxon>Gunneridae</taxon>
        <taxon>Pentapetalae</taxon>
        <taxon>asterids</taxon>
        <taxon>lamiids</taxon>
        <taxon>Lamiales</taxon>
        <taxon>Lentibulariaceae</taxon>
        <taxon>Genlisea</taxon>
    </lineage>
</organism>